<dbReference type="PANTHER" id="PTHR36112">
    <property type="entry name" value="RIBOSOMAL RNA SMALL SUBUNIT METHYLTRANSFERASE J"/>
    <property type="match status" value="1"/>
</dbReference>
<dbReference type="AlphaFoldDB" id="A0A7G5C5T2"/>
<proteinExistence type="predicted"/>
<keyword evidence="1" id="KW-0808">Transferase</keyword>
<dbReference type="InterPro" id="IPR007536">
    <property type="entry name" value="16SrRNA_methylTrfase_J"/>
</dbReference>
<dbReference type="KEGG" id="cchl:FPL14_27900"/>
<evidence type="ECO:0000313" key="2">
    <source>
        <dbReference type="Proteomes" id="UP000515679"/>
    </source>
</evidence>
<dbReference type="InterPro" id="IPR029063">
    <property type="entry name" value="SAM-dependent_MTases_sf"/>
</dbReference>
<dbReference type="PANTHER" id="PTHR36112:SF1">
    <property type="entry name" value="RIBOSOMAL RNA SMALL SUBUNIT METHYLTRANSFERASE J"/>
    <property type="match status" value="1"/>
</dbReference>
<reference evidence="1 2" key="1">
    <citation type="submission" date="2019-07" db="EMBL/GenBank/DDBJ databases">
        <authorList>
            <person name="Kim J.K."/>
            <person name="Cheong H.-M."/>
            <person name="Choi Y."/>
            <person name="Hwang K.J."/>
            <person name="Lee S."/>
            <person name="Choi C."/>
        </authorList>
    </citation>
    <scope>NUCLEOTIDE SEQUENCE [LARGE SCALE GENOMIC DNA]</scope>
    <source>
        <strain evidence="1 2">KS 22</strain>
    </source>
</reference>
<accession>A0A7G5C5T2</accession>
<keyword evidence="2" id="KW-1185">Reference proteome</keyword>
<sequence>MIVTTSESPSACTVNQANLLASELQAAYVPRANKTIRALRENWDADEIVVVGPREIRLMQEGQPPFYFHPSMALVRLKRLIAGGKDTLVAVSGVMPGDSVLDCTAGLCSDSLVFSYAVGQQGQVTALEASRLLHAIVREGLRTYETGIPVIDQAMRAIQPVHGRHTEHLASMRNNSVDVVYFDPMFERPVTTSSSMVPLRSQALREPLSADAVREAIRVARKKVVLKDHRDSGRFERLGFRLARVSASSVAYGVIDIE</sequence>
<dbReference type="Gene3D" id="3.40.50.150">
    <property type="entry name" value="Vaccinia Virus protein VP39"/>
    <property type="match status" value="1"/>
</dbReference>
<gene>
    <name evidence="1" type="ORF">FPL14_27900</name>
</gene>
<dbReference type="SUPFAM" id="SSF53335">
    <property type="entry name" value="S-adenosyl-L-methionine-dependent methyltransferases"/>
    <property type="match status" value="1"/>
</dbReference>
<organism evidence="1 2">
    <name type="scientific">Cohnella cholangitidis</name>
    <dbReference type="NCBI Taxonomy" id="2598458"/>
    <lineage>
        <taxon>Bacteria</taxon>
        <taxon>Bacillati</taxon>
        <taxon>Bacillota</taxon>
        <taxon>Bacilli</taxon>
        <taxon>Bacillales</taxon>
        <taxon>Paenibacillaceae</taxon>
        <taxon>Cohnella</taxon>
    </lineage>
</organism>
<dbReference type="GO" id="GO:0008990">
    <property type="term" value="F:rRNA (guanine-N2-)-methyltransferase activity"/>
    <property type="evidence" value="ECO:0007669"/>
    <property type="project" value="InterPro"/>
</dbReference>
<keyword evidence="1" id="KW-0489">Methyltransferase</keyword>
<name>A0A7G5C5T2_9BACL</name>
<dbReference type="EMBL" id="CP041969">
    <property type="protein sequence ID" value="QMV44566.1"/>
    <property type="molecule type" value="Genomic_DNA"/>
</dbReference>
<protein>
    <submittedName>
        <fullName evidence="1">SAM-dependent methyltransferase</fullName>
    </submittedName>
</protein>
<evidence type="ECO:0000313" key="1">
    <source>
        <dbReference type="EMBL" id="QMV44566.1"/>
    </source>
</evidence>
<dbReference type="Pfam" id="PF04445">
    <property type="entry name" value="SAM_MT"/>
    <property type="match status" value="1"/>
</dbReference>
<dbReference type="Proteomes" id="UP000515679">
    <property type="component" value="Chromosome"/>
</dbReference>
<dbReference type="RefSeq" id="WP_182300813.1">
    <property type="nucleotide sequence ID" value="NZ_CP041969.1"/>
</dbReference>